<evidence type="ECO:0000313" key="2">
    <source>
        <dbReference type="Proteomes" id="UP001157091"/>
    </source>
</evidence>
<organism evidence="1 2">
    <name type="scientific">Luteimicrobium album</name>
    <dbReference type="NCBI Taxonomy" id="1054550"/>
    <lineage>
        <taxon>Bacteria</taxon>
        <taxon>Bacillati</taxon>
        <taxon>Actinomycetota</taxon>
        <taxon>Actinomycetes</taxon>
        <taxon>Micrococcales</taxon>
        <taxon>Luteimicrobium</taxon>
    </lineage>
</organism>
<proteinExistence type="predicted"/>
<accession>A0ABQ6I2G1</accession>
<dbReference type="Proteomes" id="UP001157091">
    <property type="component" value="Unassembled WGS sequence"/>
</dbReference>
<protein>
    <submittedName>
        <fullName evidence="1">Uncharacterized protein</fullName>
    </submittedName>
</protein>
<reference evidence="2" key="1">
    <citation type="journal article" date="2019" name="Int. J. Syst. Evol. Microbiol.">
        <title>The Global Catalogue of Microorganisms (GCM) 10K type strain sequencing project: providing services to taxonomists for standard genome sequencing and annotation.</title>
        <authorList>
            <consortium name="The Broad Institute Genomics Platform"/>
            <consortium name="The Broad Institute Genome Sequencing Center for Infectious Disease"/>
            <person name="Wu L."/>
            <person name="Ma J."/>
        </authorList>
    </citation>
    <scope>NUCLEOTIDE SEQUENCE [LARGE SCALE GENOMIC DNA]</scope>
    <source>
        <strain evidence="2">NBRC 106348</strain>
    </source>
</reference>
<dbReference type="EMBL" id="BSUK01000001">
    <property type="protein sequence ID" value="GMA24939.1"/>
    <property type="molecule type" value="Genomic_DNA"/>
</dbReference>
<dbReference type="RefSeq" id="WP_284293627.1">
    <property type="nucleotide sequence ID" value="NZ_BSUK01000001.1"/>
</dbReference>
<evidence type="ECO:0000313" key="1">
    <source>
        <dbReference type="EMBL" id="GMA24939.1"/>
    </source>
</evidence>
<sequence>MTRTTADVVARFNQALTDHGPALTADLVASARVMETDSGPTLRSLLRLPS</sequence>
<name>A0ABQ6I2G1_9MICO</name>
<keyword evidence="2" id="KW-1185">Reference proteome</keyword>
<gene>
    <name evidence="1" type="ORF">GCM10025864_26980</name>
</gene>
<comment type="caution">
    <text evidence="1">The sequence shown here is derived from an EMBL/GenBank/DDBJ whole genome shotgun (WGS) entry which is preliminary data.</text>
</comment>